<comment type="caution">
    <text evidence="1">The sequence shown here is derived from an EMBL/GenBank/DDBJ whole genome shotgun (WGS) entry which is preliminary data.</text>
</comment>
<sequence length="71" mass="7443">MPQIERYAPSPQLAWVVFLKCRKQGAAGVVNWSAANAVNGAAAAGSSCECSGVVITSIITRPLKRRQAVSV</sequence>
<dbReference type="EMBL" id="JAXOTQ010000074">
    <property type="protein sequence ID" value="MDZ5494428.1"/>
    <property type="molecule type" value="Genomic_DNA"/>
</dbReference>
<gene>
    <name evidence="1" type="ORF">U2F25_34130</name>
</gene>
<evidence type="ECO:0000313" key="1">
    <source>
        <dbReference type="EMBL" id="MDZ5494428.1"/>
    </source>
</evidence>
<protein>
    <submittedName>
        <fullName evidence="1">Uncharacterized protein</fullName>
    </submittedName>
</protein>
<reference evidence="1 2" key="1">
    <citation type="submission" date="2023-12" db="EMBL/GenBank/DDBJ databases">
        <title>Micromonospora sp. nov., isolated from Atacama Desert.</title>
        <authorList>
            <person name="Carro L."/>
            <person name="Golinska P."/>
            <person name="Klenk H.-P."/>
            <person name="Goodfellow M."/>
        </authorList>
    </citation>
    <scope>NUCLEOTIDE SEQUENCE [LARGE SCALE GENOMIC DNA]</scope>
    <source>
        <strain evidence="1 2">4G53</strain>
    </source>
</reference>
<keyword evidence="2" id="KW-1185">Reference proteome</keyword>
<dbReference type="RefSeq" id="WP_322475173.1">
    <property type="nucleotide sequence ID" value="NZ_JAXOTR010000067.1"/>
</dbReference>
<proteinExistence type="predicted"/>
<dbReference type="Proteomes" id="UP001290101">
    <property type="component" value="Unassembled WGS sequence"/>
</dbReference>
<evidence type="ECO:0000313" key="2">
    <source>
        <dbReference type="Proteomes" id="UP001290101"/>
    </source>
</evidence>
<organism evidence="1 2">
    <name type="scientific">Micromonospora sicca</name>
    <dbReference type="NCBI Taxonomy" id="2202420"/>
    <lineage>
        <taxon>Bacteria</taxon>
        <taxon>Bacillati</taxon>
        <taxon>Actinomycetota</taxon>
        <taxon>Actinomycetes</taxon>
        <taxon>Micromonosporales</taxon>
        <taxon>Micromonosporaceae</taxon>
        <taxon>Micromonospora</taxon>
    </lineage>
</organism>
<accession>A0ABU5JP83</accession>
<name>A0ABU5JP83_9ACTN</name>